<organism evidence="4 5">
    <name type="scientific">Coilia grayii</name>
    <name type="common">Gray's grenadier anchovy</name>
    <dbReference type="NCBI Taxonomy" id="363190"/>
    <lineage>
        <taxon>Eukaryota</taxon>
        <taxon>Metazoa</taxon>
        <taxon>Chordata</taxon>
        <taxon>Craniata</taxon>
        <taxon>Vertebrata</taxon>
        <taxon>Euteleostomi</taxon>
        <taxon>Actinopterygii</taxon>
        <taxon>Neopterygii</taxon>
        <taxon>Teleostei</taxon>
        <taxon>Clupei</taxon>
        <taxon>Clupeiformes</taxon>
        <taxon>Clupeoidei</taxon>
        <taxon>Engraulidae</taxon>
        <taxon>Coilinae</taxon>
        <taxon>Coilia</taxon>
    </lineage>
</organism>
<evidence type="ECO:0000313" key="4">
    <source>
        <dbReference type="EMBL" id="KAL2077963.1"/>
    </source>
</evidence>
<evidence type="ECO:0008006" key="6">
    <source>
        <dbReference type="Google" id="ProtNLM"/>
    </source>
</evidence>
<evidence type="ECO:0000256" key="3">
    <source>
        <dbReference type="SAM" id="SignalP"/>
    </source>
</evidence>
<dbReference type="EMBL" id="JBHFQA010000023">
    <property type="protein sequence ID" value="KAL2077963.1"/>
    <property type="molecule type" value="Genomic_DNA"/>
</dbReference>
<keyword evidence="3" id="KW-0732">Signal</keyword>
<protein>
    <recommendedName>
        <fullName evidence="6">Adrenomedullin</fullName>
    </recommendedName>
</protein>
<evidence type="ECO:0000256" key="2">
    <source>
        <dbReference type="SAM" id="MobiDB-lite"/>
    </source>
</evidence>
<keyword evidence="5" id="KW-1185">Reference proteome</keyword>
<evidence type="ECO:0000256" key="1">
    <source>
        <dbReference type="PIRSR" id="PIRSR621116-50"/>
    </source>
</evidence>
<proteinExistence type="predicted"/>
<reference evidence="4 5" key="1">
    <citation type="submission" date="2024-09" db="EMBL/GenBank/DDBJ databases">
        <title>A chromosome-level genome assembly of Gray's grenadier anchovy, Coilia grayii.</title>
        <authorList>
            <person name="Fu Z."/>
        </authorList>
    </citation>
    <scope>NUCLEOTIDE SEQUENCE [LARGE SCALE GENOMIC DNA]</scope>
    <source>
        <strain evidence="4">G4</strain>
        <tissue evidence="4">Muscle</tissue>
    </source>
</reference>
<dbReference type="AlphaFoldDB" id="A0ABD1ISJ6"/>
<accession>A0ABD1ISJ6</accession>
<comment type="caution">
    <text evidence="4">The sequence shown here is derived from an EMBL/GenBank/DDBJ whole genome shotgun (WGS) entry which is preliminary data.</text>
</comment>
<dbReference type="InterPro" id="IPR021116">
    <property type="entry name" value="Calcitonin/adrenomedullin"/>
</dbReference>
<feature type="signal peptide" evidence="3">
    <location>
        <begin position="1"/>
        <end position="35"/>
    </location>
</feature>
<feature type="chain" id="PRO_5044826162" description="Adrenomedullin" evidence="3">
    <location>
        <begin position="36"/>
        <end position="139"/>
    </location>
</feature>
<feature type="region of interest" description="Disordered" evidence="2">
    <location>
        <begin position="117"/>
        <end position="139"/>
    </location>
</feature>
<name>A0ABD1ISJ6_9TELE</name>
<dbReference type="Pfam" id="PF00214">
    <property type="entry name" value="Calc_CGRP_IAPP"/>
    <property type="match status" value="1"/>
</dbReference>
<gene>
    <name evidence="4" type="ORF">ACEWY4_025648</name>
</gene>
<keyword evidence="1" id="KW-1015">Disulfide bond</keyword>
<feature type="disulfide bond" evidence="1">
    <location>
        <begin position="102"/>
        <end position="107"/>
    </location>
</feature>
<sequence>MRHYTDRHRCLPSMTGGSVVKMVVLLMLTANLTAATPLRNTERREADTVLHNRSIQKLKDLLALHRPENHTSTDTVFDNKDIESYLSDDINLRAKRAPPRGCQLGTCQMHNLADTLSRIGNTNGKEESKKANDPKGYGR</sequence>
<feature type="compositionally biased region" description="Basic and acidic residues" evidence="2">
    <location>
        <begin position="124"/>
        <end position="133"/>
    </location>
</feature>
<dbReference type="Proteomes" id="UP001591681">
    <property type="component" value="Unassembled WGS sequence"/>
</dbReference>
<evidence type="ECO:0000313" key="5">
    <source>
        <dbReference type="Proteomes" id="UP001591681"/>
    </source>
</evidence>